<dbReference type="EMBL" id="JBJQOH010000001">
    <property type="protein sequence ID" value="KAL3701540.1"/>
    <property type="molecule type" value="Genomic_DNA"/>
</dbReference>
<proteinExistence type="predicted"/>
<feature type="region of interest" description="Disordered" evidence="1">
    <location>
        <begin position="132"/>
        <end position="175"/>
    </location>
</feature>
<feature type="region of interest" description="Disordered" evidence="1">
    <location>
        <begin position="1"/>
        <end position="28"/>
    </location>
</feature>
<gene>
    <name evidence="2" type="ORF">R1sor_019562</name>
</gene>
<evidence type="ECO:0000256" key="1">
    <source>
        <dbReference type="SAM" id="MobiDB-lite"/>
    </source>
</evidence>
<organism evidence="2 3">
    <name type="scientific">Riccia sorocarpa</name>
    <dbReference type="NCBI Taxonomy" id="122646"/>
    <lineage>
        <taxon>Eukaryota</taxon>
        <taxon>Viridiplantae</taxon>
        <taxon>Streptophyta</taxon>
        <taxon>Embryophyta</taxon>
        <taxon>Marchantiophyta</taxon>
        <taxon>Marchantiopsida</taxon>
        <taxon>Marchantiidae</taxon>
        <taxon>Marchantiales</taxon>
        <taxon>Ricciaceae</taxon>
        <taxon>Riccia</taxon>
    </lineage>
</organism>
<comment type="caution">
    <text evidence="2">The sequence shown here is derived from an EMBL/GenBank/DDBJ whole genome shotgun (WGS) entry which is preliminary data.</text>
</comment>
<keyword evidence="3" id="KW-1185">Reference proteome</keyword>
<dbReference type="Proteomes" id="UP001633002">
    <property type="component" value="Unassembled WGS sequence"/>
</dbReference>
<accession>A0ABD3IGN5</accession>
<evidence type="ECO:0000313" key="3">
    <source>
        <dbReference type="Proteomes" id="UP001633002"/>
    </source>
</evidence>
<evidence type="ECO:0000313" key="2">
    <source>
        <dbReference type="EMBL" id="KAL3701540.1"/>
    </source>
</evidence>
<sequence>MTTAVHGSFVPPPNFPAMPPISRSSTSNGLFEHAAGPLNSVFRMGCASNQTADRGTESPDETSGKTSKCKSVTWVAWQVEALMECKRAEAIEEESREGREKCVSPEMKWQNIQWKMKARGINCEVSQLKKTMESVPANSPVTEQTVEEEFDANPATPEEVREPIPQHTEANVHLA</sequence>
<dbReference type="AlphaFoldDB" id="A0ABD3IGN5"/>
<feature type="compositionally biased region" description="Pro residues" evidence="1">
    <location>
        <begin position="10"/>
        <end position="19"/>
    </location>
</feature>
<protein>
    <submittedName>
        <fullName evidence="2">Uncharacterized protein</fullName>
    </submittedName>
</protein>
<name>A0ABD3IGN5_9MARC</name>
<reference evidence="2 3" key="1">
    <citation type="submission" date="2024-09" db="EMBL/GenBank/DDBJ databases">
        <title>Chromosome-scale assembly of Riccia sorocarpa.</title>
        <authorList>
            <person name="Paukszto L."/>
        </authorList>
    </citation>
    <scope>NUCLEOTIDE SEQUENCE [LARGE SCALE GENOMIC DNA]</scope>
    <source>
        <strain evidence="2">LP-2024</strain>
        <tissue evidence="2">Aerial parts of the thallus</tissue>
    </source>
</reference>